<proteinExistence type="predicted"/>
<dbReference type="InterPro" id="IPR019201">
    <property type="entry name" value="DUF2065"/>
</dbReference>
<organism evidence="2 3">
    <name type="scientific">Alcanivorax sediminis</name>
    <dbReference type="NCBI Taxonomy" id="2663008"/>
    <lineage>
        <taxon>Bacteria</taxon>
        <taxon>Pseudomonadati</taxon>
        <taxon>Pseudomonadota</taxon>
        <taxon>Gammaproteobacteria</taxon>
        <taxon>Oceanospirillales</taxon>
        <taxon>Alcanivoracaceae</taxon>
        <taxon>Alcanivorax</taxon>
    </lineage>
</organism>
<dbReference type="RefSeq" id="WP_153499790.1">
    <property type="nucleotide sequence ID" value="NZ_WIRE01000001.1"/>
</dbReference>
<keyword evidence="3" id="KW-1185">Reference proteome</keyword>
<reference evidence="2 3" key="1">
    <citation type="submission" date="2019-10" db="EMBL/GenBank/DDBJ databases">
        <title>Alcanivorax sp.PA15-N-34 draft genome sequence.</title>
        <authorList>
            <person name="Liao X."/>
            <person name="Shao Z."/>
        </authorList>
    </citation>
    <scope>NUCLEOTIDE SEQUENCE [LARGE SCALE GENOMIC DNA]</scope>
    <source>
        <strain evidence="2 3">PA15-N-34</strain>
    </source>
</reference>
<dbReference type="EMBL" id="WIRE01000001">
    <property type="protein sequence ID" value="MQX52806.1"/>
    <property type="molecule type" value="Genomic_DNA"/>
</dbReference>
<dbReference type="PANTHER" id="PTHR38602:SF1">
    <property type="entry name" value="INNER MEMBRANE PROTEIN"/>
    <property type="match status" value="1"/>
</dbReference>
<dbReference type="Proteomes" id="UP000469421">
    <property type="component" value="Unassembled WGS sequence"/>
</dbReference>
<protein>
    <submittedName>
        <fullName evidence="2">DUF2065 family protein</fullName>
    </submittedName>
</protein>
<accession>A0A6N7LTW5</accession>
<comment type="caution">
    <text evidence="2">The sequence shown here is derived from an EMBL/GenBank/DDBJ whole genome shotgun (WGS) entry which is preliminary data.</text>
</comment>
<keyword evidence="1" id="KW-1133">Transmembrane helix</keyword>
<gene>
    <name evidence="2" type="ORF">GFN93_06060</name>
</gene>
<feature type="transmembrane region" description="Helical" evidence="1">
    <location>
        <begin position="43"/>
        <end position="60"/>
    </location>
</feature>
<dbReference type="PANTHER" id="PTHR38602">
    <property type="entry name" value="INNER MEMBRANE PROTEIN-RELATED"/>
    <property type="match status" value="1"/>
</dbReference>
<name>A0A6N7LTW5_9GAMM</name>
<feature type="transmembrane region" description="Helical" evidence="1">
    <location>
        <begin position="6"/>
        <end position="23"/>
    </location>
</feature>
<evidence type="ECO:0000313" key="2">
    <source>
        <dbReference type="EMBL" id="MQX52806.1"/>
    </source>
</evidence>
<dbReference type="AlphaFoldDB" id="A0A6N7LTW5"/>
<dbReference type="Pfam" id="PF09838">
    <property type="entry name" value="DUF2065"/>
    <property type="match status" value="1"/>
</dbReference>
<evidence type="ECO:0000313" key="3">
    <source>
        <dbReference type="Proteomes" id="UP000469421"/>
    </source>
</evidence>
<keyword evidence="1" id="KW-0472">Membrane</keyword>
<keyword evidence="1" id="KW-0812">Transmembrane</keyword>
<evidence type="ECO:0000256" key="1">
    <source>
        <dbReference type="SAM" id="Phobius"/>
    </source>
</evidence>
<sequence>MDFSLLIKALCLVLVIEGIPLFLAPERARAAALQVARMPGRTLRILGLVLMVLGAGLLAGL</sequence>